<organism evidence="2 3">
    <name type="scientific">Oleiphilus messinensis</name>
    <dbReference type="NCBI Taxonomy" id="141451"/>
    <lineage>
        <taxon>Bacteria</taxon>
        <taxon>Pseudomonadati</taxon>
        <taxon>Pseudomonadota</taxon>
        <taxon>Gammaproteobacteria</taxon>
        <taxon>Oceanospirillales</taxon>
        <taxon>Oleiphilaceae</taxon>
        <taxon>Oleiphilus</taxon>
    </lineage>
</organism>
<dbReference type="PROSITE" id="PS51833">
    <property type="entry name" value="HDOD"/>
    <property type="match status" value="1"/>
</dbReference>
<dbReference type="PANTHER" id="PTHR33525:SF3">
    <property type="entry name" value="RIBONUCLEASE Y"/>
    <property type="match status" value="1"/>
</dbReference>
<evidence type="ECO:0000313" key="2">
    <source>
        <dbReference type="EMBL" id="ARU57272.1"/>
    </source>
</evidence>
<dbReference type="EMBL" id="CP021425">
    <property type="protein sequence ID" value="ARU57272.1"/>
    <property type="molecule type" value="Genomic_DNA"/>
</dbReference>
<dbReference type="OrthoDB" id="9791419at2"/>
<dbReference type="PANTHER" id="PTHR33525">
    <property type="match status" value="1"/>
</dbReference>
<evidence type="ECO:0000259" key="1">
    <source>
        <dbReference type="PROSITE" id="PS51833"/>
    </source>
</evidence>
<accession>A0A1Y0I9R9</accession>
<dbReference type="RefSeq" id="WP_087462183.1">
    <property type="nucleotide sequence ID" value="NZ_CP021425.1"/>
</dbReference>
<dbReference type="Pfam" id="PF08668">
    <property type="entry name" value="HDOD"/>
    <property type="match status" value="1"/>
</dbReference>
<dbReference type="Gene3D" id="1.10.3210.10">
    <property type="entry name" value="Hypothetical protein af1432"/>
    <property type="match status" value="1"/>
</dbReference>
<keyword evidence="3" id="KW-1185">Reference proteome</keyword>
<dbReference type="InterPro" id="IPR013976">
    <property type="entry name" value="HDOD"/>
</dbReference>
<dbReference type="SUPFAM" id="SSF109604">
    <property type="entry name" value="HD-domain/PDEase-like"/>
    <property type="match status" value="1"/>
</dbReference>
<dbReference type="GO" id="GO:0016787">
    <property type="term" value="F:hydrolase activity"/>
    <property type="evidence" value="ECO:0007669"/>
    <property type="project" value="UniProtKB-KW"/>
</dbReference>
<proteinExistence type="predicted"/>
<name>A0A1Y0I9R9_9GAMM</name>
<reference evidence="2 3" key="1">
    <citation type="submission" date="2017-05" db="EMBL/GenBank/DDBJ databases">
        <title>Genomic insights into alkan degradation activity of Oleiphilus messinensis.</title>
        <authorList>
            <person name="Kozyavkin S.A."/>
            <person name="Slesarev A.I."/>
            <person name="Golyshin P.N."/>
            <person name="Korzhenkov A."/>
            <person name="Golyshina O.N."/>
            <person name="Toshchakov S.V."/>
        </authorList>
    </citation>
    <scope>NUCLEOTIDE SEQUENCE [LARGE SCALE GENOMIC DNA]</scope>
    <source>
        <strain evidence="2 3">ME102</strain>
    </source>
</reference>
<dbReference type="KEGG" id="ome:OLMES_3231"/>
<gene>
    <name evidence="2" type="ORF">OLMES_3231</name>
</gene>
<dbReference type="AlphaFoldDB" id="A0A1Y0I9R9"/>
<feature type="domain" description="HDOD" evidence="1">
    <location>
        <begin position="17"/>
        <end position="212"/>
    </location>
</feature>
<protein>
    <submittedName>
        <fullName evidence="2">Signal transduction phosphohydrolase</fullName>
    </submittedName>
</protein>
<dbReference type="Proteomes" id="UP000196027">
    <property type="component" value="Chromosome"/>
</dbReference>
<sequence>MIKGLSQWLSYLENSQLPVLKETLRRILQITESDRATVSRLAETIMKDPDLAASVLKLANSAMYNPTRTTVNTVSRAIMVIGFNSVKSMAITSLLVDQLKKTSKRTQLFRCLTKSVHAAVQARFLARQCQPQSEEEVFVAALLVNIGEAAFWSVDNKEIDLLSDEYEGKGYLDAPTQRDILGTTFRALSQALVSRWQLGSLLEESLGEHIYSKEAQIVKAATSIAHIHLENKTESGPASLRLMQPLLQRPEPVIKRVIAENTKAAIALAEALGIPHAKKYLNSEPVREISVQETDPLLQLNYLQQITAMPNGKISDEMIEAVMAGLHLGVGFERVGIFLSKDLDFLHPAVEKTPPGASARGSHQFQLYKFIGKGTDKWFSGRTCKVRFGLPMGKVFRFEEKARILETDEAPPKAELQFHAPFVSTKIPSLGVLCGLRNRYTVLVYADRCNLARIDQDRIRSFQLFAQQLMYKMADRKPVLSIESCEI</sequence>
<keyword evidence="2" id="KW-0378">Hydrolase</keyword>
<dbReference type="InterPro" id="IPR052340">
    <property type="entry name" value="RNase_Y/CdgJ"/>
</dbReference>
<evidence type="ECO:0000313" key="3">
    <source>
        <dbReference type="Proteomes" id="UP000196027"/>
    </source>
</evidence>